<evidence type="ECO:0000313" key="1">
    <source>
        <dbReference type="EMBL" id="VAW71240.1"/>
    </source>
</evidence>
<proteinExistence type="predicted"/>
<dbReference type="InterPro" id="IPR011989">
    <property type="entry name" value="ARM-like"/>
</dbReference>
<reference evidence="1" key="1">
    <citation type="submission" date="2018-06" db="EMBL/GenBank/DDBJ databases">
        <authorList>
            <person name="Zhirakovskaya E."/>
        </authorList>
    </citation>
    <scope>NUCLEOTIDE SEQUENCE</scope>
</reference>
<protein>
    <recommendedName>
        <fullName evidence="2">Leucine rich repeat variant</fullName>
    </recommendedName>
</protein>
<dbReference type="SUPFAM" id="SSF48371">
    <property type="entry name" value="ARM repeat"/>
    <property type="match status" value="1"/>
</dbReference>
<evidence type="ECO:0008006" key="2">
    <source>
        <dbReference type="Google" id="ProtNLM"/>
    </source>
</evidence>
<dbReference type="Gene3D" id="1.25.10.10">
    <property type="entry name" value="Leucine-rich Repeat Variant"/>
    <property type="match status" value="1"/>
</dbReference>
<name>A0A3B0Y2W4_9ZZZZ</name>
<organism evidence="1">
    <name type="scientific">hydrothermal vent metagenome</name>
    <dbReference type="NCBI Taxonomy" id="652676"/>
    <lineage>
        <taxon>unclassified sequences</taxon>
        <taxon>metagenomes</taxon>
        <taxon>ecological metagenomes</taxon>
    </lineage>
</organism>
<dbReference type="AlphaFoldDB" id="A0A3B0Y2W4"/>
<sequence length="178" mass="20057">MKHFAINTQKISWLILLIGIFYITSGNASTKEKIRKASHPSTTIKQLSKYSSHRKWRVRKAVAMNRRASTTTLYTLASDTHVQVRIAVATNLSTDEKTFLKLSKDKKKSVRSVVARFEYVPSATLQALAKDKDPEIRLEVAKNPNTDKATLEKLLKDEFPEIRNAATVGLQDINTRGS</sequence>
<dbReference type="EMBL" id="UOFL01000015">
    <property type="protein sequence ID" value="VAW71240.1"/>
    <property type="molecule type" value="Genomic_DNA"/>
</dbReference>
<accession>A0A3B0Y2W4</accession>
<dbReference type="InterPro" id="IPR016024">
    <property type="entry name" value="ARM-type_fold"/>
</dbReference>
<gene>
    <name evidence="1" type="ORF">MNBD_GAMMA12-1436</name>
</gene>